<name>A0A916WKU3_9HYPH</name>
<reference evidence="7" key="2">
    <citation type="submission" date="2020-09" db="EMBL/GenBank/DDBJ databases">
        <authorList>
            <person name="Sun Q."/>
            <person name="Zhou Y."/>
        </authorList>
    </citation>
    <scope>NUCLEOTIDE SEQUENCE</scope>
    <source>
        <strain evidence="7">CGMCC 1.15082</strain>
    </source>
</reference>
<feature type="coiled-coil region" evidence="2">
    <location>
        <begin position="161"/>
        <end position="188"/>
    </location>
</feature>
<dbReference type="InterPro" id="IPR058781">
    <property type="entry name" value="HH_AprE-like"/>
</dbReference>
<feature type="chain" id="PRO_5037571872" evidence="3">
    <location>
        <begin position="21"/>
        <end position="407"/>
    </location>
</feature>
<dbReference type="Proteomes" id="UP000646478">
    <property type="component" value="Unassembled WGS sequence"/>
</dbReference>
<evidence type="ECO:0000256" key="2">
    <source>
        <dbReference type="SAM" id="Coils"/>
    </source>
</evidence>
<keyword evidence="2" id="KW-0175">Coiled coil</keyword>
<dbReference type="InterPro" id="IPR003715">
    <property type="entry name" value="Poly_export_N"/>
</dbReference>
<dbReference type="Pfam" id="PF02563">
    <property type="entry name" value="Poly_export"/>
    <property type="match status" value="1"/>
</dbReference>
<feature type="domain" description="Polysaccharide export protein N-terminal" evidence="4">
    <location>
        <begin position="18"/>
        <end position="105"/>
    </location>
</feature>
<reference evidence="7" key="1">
    <citation type="journal article" date="2014" name="Int. J. Syst. Evol. Microbiol.">
        <title>Complete genome sequence of Corynebacterium casei LMG S-19264T (=DSM 44701T), isolated from a smear-ripened cheese.</title>
        <authorList>
            <consortium name="US DOE Joint Genome Institute (JGI-PGF)"/>
            <person name="Walter F."/>
            <person name="Albersmeier A."/>
            <person name="Kalinowski J."/>
            <person name="Ruckert C."/>
        </authorList>
    </citation>
    <scope>NUCLEOTIDE SEQUENCE</scope>
    <source>
        <strain evidence="7">CGMCC 1.15082</strain>
    </source>
</reference>
<feature type="coiled-coil region" evidence="2">
    <location>
        <begin position="281"/>
        <end position="344"/>
    </location>
</feature>
<evidence type="ECO:0000256" key="1">
    <source>
        <dbReference type="ARBA" id="ARBA00022729"/>
    </source>
</evidence>
<dbReference type="GO" id="GO:0015159">
    <property type="term" value="F:polysaccharide transmembrane transporter activity"/>
    <property type="evidence" value="ECO:0007669"/>
    <property type="project" value="InterPro"/>
</dbReference>
<dbReference type="PANTHER" id="PTHR33619">
    <property type="entry name" value="POLYSACCHARIDE EXPORT PROTEIN GFCE-RELATED"/>
    <property type="match status" value="1"/>
</dbReference>
<dbReference type="InterPro" id="IPR049712">
    <property type="entry name" value="Poly_export"/>
</dbReference>
<dbReference type="PANTHER" id="PTHR33619:SF3">
    <property type="entry name" value="POLYSACCHARIDE EXPORT PROTEIN GFCE-RELATED"/>
    <property type="match status" value="1"/>
</dbReference>
<gene>
    <name evidence="7" type="primary">exoF</name>
    <name evidence="7" type="ORF">GCM10011491_39470</name>
</gene>
<feature type="signal peptide" evidence="3">
    <location>
        <begin position="1"/>
        <end position="20"/>
    </location>
</feature>
<feature type="domain" description="Soluble ligand binding" evidence="5">
    <location>
        <begin position="111"/>
        <end position="142"/>
    </location>
</feature>
<dbReference type="Pfam" id="PF25994">
    <property type="entry name" value="HH_AprE"/>
    <property type="match status" value="1"/>
</dbReference>
<evidence type="ECO:0000259" key="4">
    <source>
        <dbReference type="Pfam" id="PF02563"/>
    </source>
</evidence>
<keyword evidence="8" id="KW-1185">Reference proteome</keyword>
<evidence type="ECO:0000259" key="5">
    <source>
        <dbReference type="Pfam" id="PF10531"/>
    </source>
</evidence>
<comment type="caution">
    <text evidence="7">The sequence shown here is derived from an EMBL/GenBank/DDBJ whole genome shotgun (WGS) entry which is preliminary data.</text>
</comment>
<organism evidence="7 8">
    <name type="scientific">Brucella endophytica</name>
    <dbReference type="NCBI Taxonomy" id="1963359"/>
    <lineage>
        <taxon>Bacteria</taxon>
        <taxon>Pseudomonadati</taxon>
        <taxon>Pseudomonadota</taxon>
        <taxon>Alphaproteobacteria</taxon>
        <taxon>Hyphomicrobiales</taxon>
        <taxon>Brucellaceae</taxon>
        <taxon>Brucella/Ochrobactrum group</taxon>
        <taxon>Brucella</taxon>
    </lineage>
</organism>
<sequence length="407" mass="44499">MSRALFALIALLPMAFSASAEEYRLGPMDKLSIRVVEWQTAEGTFREWPTITGNFTVGPSGGLSLPFTGELQAGGKTTSEVAGEIAKSLQQKFGLRDRPEASVEIAEFRPIFVAGEVQTPGKYPYDPELTVLKAVSLAGGMRRAEIGQRFERDFLNARGNYDVLVAERHRLLAKRARLEAELADTKEINIPKELADSPEAKKLIADETAIMQSRKDALQRQLAALDELKTLYQNEIASLEKKMVVQVRQKDLLSKELASIGNLHDRGLVVNSRVMSLETSLADMQSKLLDMETNSLRAKQEINKATRDAADLENSRRAELTTEMQATEAALDEAELKLGMYRNLMTEALVNAPAAGTLAAGNGDGPALKYSIVRNGGNGETKELPAEESTPLLPGDVIKVAISNERS</sequence>
<protein>
    <submittedName>
        <fullName evidence="7">Exopolysaccharide production protein ExoF</fullName>
    </submittedName>
</protein>
<dbReference type="Gene3D" id="3.30.1950.10">
    <property type="entry name" value="wza like domain"/>
    <property type="match status" value="1"/>
</dbReference>
<feature type="coiled-coil region" evidence="2">
    <location>
        <begin position="215"/>
        <end position="242"/>
    </location>
</feature>
<dbReference type="Pfam" id="PF10531">
    <property type="entry name" value="SLBB"/>
    <property type="match status" value="1"/>
</dbReference>
<proteinExistence type="predicted"/>
<accession>A0A916WKU3</accession>
<dbReference type="InterPro" id="IPR019554">
    <property type="entry name" value="Soluble_ligand-bd"/>
</dbReference>
<keyword evidence="1 3" id="KW-0732">Signal</keyword>
<evidence type="ECO:0000256" key="3">
    <source>
        <dbReference type="SAM" id="SignalP"/>
    </source>
</evidence>
<evidence type="ECO:0000313" key="7">
    <source>
        <dbReference type="EMBL" id="GGB07525.1"/>
    </source>
</evidence>
<feature type="domain" description="AprE-like long alpha-helical hairpin" evidence="6">
    <location>
        <begin position="157"/>
        <end position="338"/>
    </location>
</feature>
<evidence type="ECO:0000313" key="8">
    <source>
        <dbReference type="Proteomes" id="UP000646478"/>
    </source>
</evidence>
<dbReference type="AlphaFoldDB" id="A0A916WKU3"/>
<evidence type="ECO:0000259" key="6">
    <source>
        <dbReference type="Pfam" id="PF25994"/>
    </source>
</evidence>
<dbReference type="EMBL" id="BMHH01000022">
    <property type="protein sequence ID" value="GGB07525.1"/>
    <property type="molecule type" value="Genomic_DNA"/>
</dbReference>